<gene>
    <name evidence="2" type="ORF">LEA_08636</name>
</gene>
<dbReference type="SMART" id="SM00635">
    <property type="entry name" value="BID_2"/>
    <property type="match status" value="1"/>
</dbReference>
<feature type="non-terminal residue" evidence="2">
    <location>
        <position position="204"/>
    </location>
</feature>
<accession>K1UB87</accession>
<dbReference type="InterPro" id="IPR003343">
    <property type="entry name" value="Big_2"/>
</dbReference>
<protein>
    <submittedName>
        <fullName evidence="2">Protein containing Bacterial Ig-like, group 2 domain protein</fullName>
    </submittedName>
</protein>
<evidence type="ECO:0000313" key="2">
    <source>
        <dbReference type="EMBL" id="EKC68741.1"/>
    </source>
</evidence>
<sequence length="204" mass="21804">MLAATAFVGCSDDKKEPDPLIPATSVVVDVTEKDLHVGDNLQLTVTLTPANTTDKVQWTSEDPATATVSEKGLVTAVALGSTSVKAVCGEVSATCVIRVVEPDPSELYDIISFEEEEGMTDIGGQKVTLGDIEVVGGFAEGVYSNVFWAKPYAEYGDPEGIMGLTIDLPLFTSDNNVWFGSYYCDCTGWGQQLDTWGGFVLSRN</sequence>
<feature type="domain" description="BIG2" evidence="1">
    <location>
        <begin position="22"/>
        <end position="98"/>
    </location>
</feature>
<name>K1UB87_9ZZZZ</name>
<comment type="caution">
    <text evidence="2">The sequence shown here is derived from an EMBL/GenBank/DDBJ whole genome shotgun (WGS) entry which is preliminary data.</text>
</comment>
<dbReference type="Pfam" id="PF02368">
    <property type="entry name" value="Big_2"/>
    <property type="match status" value="1"/>
</dbReference>
<dbReference type="Gene3D" id="2.60.40.1080">
    <property type="match status" value="1"/>
</dbReference>
<proteinExistence type="predicted"/>
<dbReference type="SUPFAM" id="SSF49373">
    <property type="entry name" value="Invasin/intimin cell-adhesion fragments"/>
    <property type="match status" value="1"/>
</dbReference>
<dbReference type="EMBL" id="AJWY01005763">
    <property type="protein sequence ID" value="EKC68741.1"/>
    <property type="molecule type" value="Genomic_DNA"/>
</dbReference>
<evidence type="ECO:0000259" key="1">
    <source>
        <dbReference type="SMART" id="SM00635"/>
    </source>
</evidence>
<dbReference type="InterPro" id="IPR008964">
    <property type="entry name" value="Invasin/intimin_cell_adhesion"/>
</dbReference>
<organism evidence="2">
    <name type="scientific">human gut metagenome</name>
    <dbReference type="NCBI Taxonomy" id="408170"/>
    <lineage>
        <taxon>unclassified sequences</taxon>
        <taxon>metagenomes</taxon>
        <taxon>organismal metagenomes</taxon>
    </lineage>
</organism>
<reference evidence="2" key="1">
    <citation type="journal article" date="2013" name="Environ. Microbiol.">
        <title>Microbiota from the distal guts of lean and obese adolescents exhibit partial functional redundancy besides clear differences in community structure.</title>
        <authorList>
            <person name="Ferrer M."/>
            <person name="Ruiz A."/>
            <person name="Lanza F."/>
            <person name="Haange S.B."/>
            <person name="Oberbach A."/>
            <person name="Till H."/>
            <person name="Bargiela R."/>
            <person name="Campoy C."/>
            <person name="Segura M.T."/>
            <person name="Richter M."/>
            <person name="von Bergen M."/>
            <person name="Seifert J."/>
            <person name="Suarez A."/>
        </authorList>
    </citation>
    <scope>NUCLEOTIDE SEQUENCE</scope>
</reference>
<dbReference type="AlphaFoldDB" id="K1UB87"/>